<sequence>MNNTHYNNPTFEQLFSQINPEIASTFTDKQIEALKRGFSYNKSSRHFLNIRVSIPIPRLGFYLVLLAGSERRSQNRLRSEKGLYPFWTLSNSLFVIGFLSILSICCFTIFSFVLSSLNLTSPLSYPTSIPWIYDKSECEYTDRVWRDDKCWDYEHSPNF</sequence>
<evidence type="ECO:0000256" key="1">
    <source>
        <dbReference type="SAM" id="Phobius"/>
    </source>
</evidence>
<evidence type="ECO:0000313" key="2">
    <source>
        <dbReference type="EMBL" id="RCJ34493.1"/>
    </source>
</evidence>
<gene>
    <name evidence="2" type="ORF">A6769_21340</name>
</gene>
<keyword evidence="1" id="KW-1133">Transmembrane helix</keyword>
<feature type="transmembrane region" description="Helical" evidence="1">
    <location>
        <begin position="89"/>
        <end position="114"/>
    </location>
</feature>
<dbReference type="Proteomes" id="UP000252085">
    <property type="component" value="Unassembled WGS sequence"/>
</dbReference>
<dbReference type="EMBL" id="LXQE01000155">
    <property type="protein sequence ID" value="RCJ34493.1"/>
    <property type="molecule type" value="Genomic_DNA"/>
</dbReference>
<accession>A0A367RFM5</accession>
<name>A0A367RFM5_NOSPU</name>
<keyword evidence="1" id="KW-0812">Transmembrane</keyword>
<reference evidence="2 3" key="1">
    <citation type="submission" date="2016-04" db="EMBL/GenBank/DDBJ databases">
        <authorList>
            <person name="Evans L.H."/>
            <person name="Alamgir A."/>
            <person name="Owens N."/>
            <person name="Weber N.D."/>
            <person name="Virtaneva K."/>
            <person name="Barbian K."/>
            <person name="Babar A."/>
            <person name="Rosenke K."/>
        </authorList>
    </citation>
    <scope>NUCLEOTIDE SEQUENCE [LARGE SCALE GENOMIC DNA]</scope>
    <source>
        <strain evidence="2">NIES-2108</strain>
    </source>
</reference>
<comment type="caution">
    <text evidence="2">The sequence shown here is derived from an EMBL/GenBank/DDBJ whole genome shotgun (WGS) entry which is preliminary data.</text>
</comment>
<proteinExistence type="predicted"/>
<protein>
    <submittedName>
        <fullName evidence="2">Uncharacterized protein</fullName>
    </submittedName>
</protein>
<dbReference type="AlphaFoldDB" id="A0A367RFM5"/>
<keyword evidence="1" id="KW-0472">Membrane</keyword>
<evidence type="ECO:0000313" key="3">
    <source>
        <dbReference type="Proteomes" id="UP000252085"/>
    </source>
</evidence>
<organism evidence="2 3">
    <name type="scientific">Nostoc punctiforme NIES-2108</name>
    <dbReference type="NCBI Taxonomy" id="1356359"/>
    <lineage>
        <taxon>Bacteria</taxon>
        <taxon>Bacillati</taxon>
        <taxon>Cyanobacteriota</taxon>
        <taxon>Cyanophyceae</taxon>
        <taxon>Nostocales</taxon>
        <taxon>Nostocaceae</taxon>
        <taxon>Nostoc</taxon>
    </lineage>
</organism>